<dbReference type="InterPro" id="IPR027417">
    <property type="entry name" value="P-loop_NTPase"/>
</dbReference>
<keyword evidence="2" id="KW-1185">Reference proteome</keyword>
<gene>
    <name evidence="1" type="ORF">OJ997_31715</name>
</gene>
<evidence type="ECO:0000313" key="2">
    <source>
        <dbReference type="Proteomes" id="UP001147653"/>
    </source>
</evidence>
<proteinExistence type="predicted"/>
<organism evidence="1 2">
    <name type="scientific">Solirubrobacter phytolaccae</name>
    <dbReference type="NCBI Taxonomy" id="1404360"/>
    <lineage>
        <taxon>Bacteria</taxon>
        <taxon>Bacillati</taxon>
        <taxon>Actinomycetota</taxon>
        <taxon>Thermoleophilia</taxon>
        <taxon>Solirubrobacterales</taxon>
        <taxon>Solirubrobacteraceae</taxon>
        <taxon>Solirubrobacter</taxon>
    </lineage>
</organism>
<comment type="caution">
    <text evidence="1">The sequence shown here is derived from an EMBL/GenBank/DDBJ whole genome shotgun (WGS) entry which is preliminary data.</text>
</comment>
<protein>
    <submittedName>
        <fullName evidence="1">Uncharacterized protein</fullName>
    </submittedName>
</protein>
<dbReference type="AlphaFoldDB" id="A0A9X3NGI0"/>
<sequence length="326" mass="35094">MDVIKTFQISGPVRPEQRLIGRGPTVDALEHQVVVSRQATLLVRERRAGKTSVALALIDRIRLRDDAWALEVDLAAPILSSEELAKRLAEQARAAGVRLGSRRVGLRTGLRKALSEVAEPAVGDAASALGMDTGADVSKVAAAIDTLLSPVEAGAANLAGVLAGIRAAAVAEDRFVLILIDEIGRLVTDWSQPEDSRRAQHALAAVMRVPDSRIVLLLAGSDRAANAALLADGEPLHHDGLSFLLPEISREDWHHGLTERFLEISAAIDRERINQILAASGGHAQRTMRVCAHVEQLLGEERLFDITEGLVEQAIELARSHPSWSD</sequence>
<reference evidence="1" key="1">
    <citation type="submission" date="2022-10" db="EMBL/GenBank/DDBJ databases">
        <title>The WGS of Solirubrobacter phytolaccae KCTC 29190.</title>
        <authorList>
            <person name="Jiang Z."/>
        </authorList>
    </citation>
    <scope>NUCLEOTIDE SEQUENCE</scope>
    <source>
        <strain evidence="1">KCTC 29190</strain>
    </source>
</reference>
<dbReference type="RefSeq" id="WP_270029375.1">
    <property type="nucleotide sequence ID" value="NZ_JAPDDP010000091.1"/>
</dbReference>
<dbReference type="Gene3D" id="3.40.50.300">
    <property type="entry name" value="P-loop containing nucleotide triphosphate hydrolases"/>
    <property type="match status" value="1"/>
</dbReference>
<evidence type="ECO:0000313" key="1">
    <source>
        <dbReference type="EMBL" id="MDA0184914.1"/>
    </source>
</evidence>
<dbReference type="EMBL" id="JAPDDP010000091">
    <property type="protein sequence ID" value="MDA0184914.1"/>
    <property type="molecule type" value="Genomic_DNA"/>
</dbReference>
<dbReference type="Proteomes" id="UP001147653">
    <property type="component" value="Unassembled WGS sequence"/>
</dbReference>
<accession>A0A9X3NGI0</accession>
<dbReference type="SUPFAM" id="SSF52540">
    <property type="entry name" value="P-loop containing nucleoside triphosphate hydrolases"/>
    <property type="match status" value="1"/>
</dbReference>
<name>A0A9X3NGI0_9ACTN</name>